<evidence type="ECO:0000313" key="3">
    <source>
        <dbReference type="Proteomes" id="UP000198226"/>
    </source>
</evidence>
<dbReference type="EMBL" id="LT607752">
    <property type="protein sequence ID" value="SCG39598.1"/>
    <property type="molecule type" value="Genomic_DNA"/>
</dbReference>
<gene>
    <name evidence="2" type="ORF">GA0070623_0567</name>
</gene>
<organism evidence="2 3">
    <name type="scientific">Micromonospora rifamycinica</name>
    <dbReference type="NCBI Taxonomy" id="291594"/>
    <lineage>
        <taxon>Bacteria</taxon>
        <taxon>Bacillati</taxon>
        <taxon>Actinomycetota</taxon>
        <taxon>Actinomycetes</taxon>
        <taxon>Micromonosporales</taxon>
        <taxon>Micromonosporaceae</taxon>
        <taxon>Micromonospora</taxon>
    </lineage>
</organism>
<reference evidence="3" key="1">
    <citation type="submission" date="2016-06" db="EMBL/GenBank/DDBJ databases">
        <authorList>
            <person name="Varghese N."/>
            <person name="Submissions Spin"/>
        </authorList>
    </citation>
    <scope>NUCLEOTIDE SEQUENCE [LARGE SCALE GENOMIC DNA]</scope>
    <source>
        <strain evidence="3">DSM 44983</strain>
    </source>
</reference>
<feature type="chain" id="PRO_5038354560" evidence="1">
    <location>
        <begin position="22"/>
        <end position="183"/>
    </location>
</feature>
<keyword evidence="3" id="KW-1185">Reference proteome</keyword>
<dbReference type="RefSeq" id="WP_067315040.1">
    <property type="nucleotide sequence ID" value="NZ_LRMV01000245.1"/>
</dbReference>
<keyword evidence="1" id="KW-0732">Signal</keyword>
<dbReference type="Proteomes" id="UP000198226">
    <property type="component" value="Chromosome I"/>
</dbReference>
<sequence>MRRTCLPLLLAVALTPLGGCTDPATPQAAAPESAPTETAAPPIAVLRLGQQAAIDLRGNGQAGVTVTAAELSPPAAGRESLVVTVDIRLLKAGKPVTGGPENLVFRDNAQALHPAQVSARVAAPQLASTAFTTAGQASHGRVYFDVPTGTADGGHVQLVTGKLVHAMWQIGKQRPAGQAGLRR</sequence>
<evidence type="ECO:0000313" key="2">
    <source>
        <dbReference type="EMBL" id="SCG39598.1"/>
    </source>
</evidence>
<proteinExistence type="predicted"/>
<protein>
    <submittedName>
        <fullName evidence="2">Uncharacterized protein</fullName>
    </submittedName>
</protein>
<dbReference type="AlphaFoldDB" id="A0A109IFN8"/>
<evidence type="ECO:0000256" key="1">
    <source>
        <dbReference type="SAM" id="SignalP"/>
    </source>
</evidence>
<dbReference type="OrthoDB" id="9893177at2"/>
<name>A0A109IFN8_9ACTN</name>
<accession>A0A109IFN8</accession>
<feature type="signal peptide" evidence="1">
    <location>
        <begin position="1"/>
        <end position="21"/>
    </location>
</feature>